<name>A0ABD2BFI1_VESMC</name>
<sequence>MPPPSCLSRTPLPLSSAALTTVVNFPQWRMHGSAVCVRDLSALKDNAFYNGVLDTVLVTLRYVGLDFPSVVVRPSMENVEGEKSIVIYSGRALAGKWTNAPRNEYIVVAS</sequence>
<protein>
    <submittedName>
        <fullName evidence="1">Uncharacterized protein</fullName>
    </submittedName>
</protein>
<dbReference type="Proteomes" id="UP001607303">
    <property type="component" value="Unassembled WGS sequence"/>
</dbReference>
<keyword evidence="2" id="KW-1185">Reference proteome</keyword>
<comment type="caution">
    <text evidence="1">The sequence shown here is derived from an EMBL/GenBank/DDBJ whole genome shotgun (WGS) entry which is preliminary data.</text>
</comment>
<dbReference type="EMBL" id="JAYRBN010000076">
    <property type="protein sequence ID" value="KAL2731511.1"/>
    <property type="molecule type" value="Genomic_DNA"/>
</dbReference>
<proteinExistence type="predicted"/>
<evidence type="ECO:0000313" key="2">
    <source>
        <dbReference type="Proteomes" id="UP001607303"/>
    </source>
</evidence>
<organism evidence="1 2">
    <name type="scientific">Vespula maculifrons</name>
    <name type="common">Eastern yellow jacket</name>
    <name type="synonym">Wasp</name>
    <dbReference type="NCBI Taxonomy" id="7453"/>
    <lineage>
        <taxon>Eukaryota</taxon>
        <taxon>Metazoa</taxon>
        <taxon>Ecdysozoa</taxon>
        <taxon>Arthropoda</taxon>
        <taxon>Hexapoda</taxon>
        <taxon>Insecta</taxon>
        <taxon>Pterygota</taxon>
        <taxon>Neoptera</taxon>
        <taxon>Endopterygota</taxon>
        <taxon>Hymenoptera</taxon>
        <taxon>Apocrita</taxon>
        <taxon>Aculeata</taxon>
        <taxon>Vespoidea</taxon>
        <taxon>Vespidae</taxon>
        <taxon>Vespinae</taxon>
        <taxon>Vespula</taxon>
    </lineage>
</organism>
<gene>
    <name evidence="1" type="ORF">V1477_015334</name>
</gene>
<reference evidence="1 2" key="1">
    <citation type="journal article" date="2024" name="Ann. Entomol. Soc. Am.">
        <title>Genomic analyses of the southern and eastern yellowjacket wasps (Hymenoptera: Vespidae) reveal evolutionary signatures of social life.</title>
        <authorList>
            <person name="Catto M.A."/>
            <person name="Caine P.B."/>
            <person name="Orr S.E."/>
            <person name="Hunt B.G."/>
            <person name="Goodisman M.A.D."/>
        </authorList>
    </citation>
    <scope>NUCLEOTIDE SEQUENCE [LARGE SCALE GENOMIC DNA]</scope>
    <source>
        <strain evidence="1">232</strain>
        <tissue evidence="1">Head and thorax</tissue>
    </source>
</reference>
<dbReference type="AlphaFoldDB" id="A0ABD2BFI1"/>
<evidence type="ECO:0000313" key="1">
    <source>
        <dbReference type="EMBL" id="KAL2731511.1"/>
    </source>
</evidence>
<accession>A0ABD2BFI1</accession>